<dbReference type="EMBL" id="MU004235">
    <property type="protein sequence ID" value="KAF2669267.1"/>
    <property type="molecule type" value="Genomic_DNA"/>
</dbReference>
<reference evidence="1" key="1">
    <citation type="journal article" date="2020" name="Stud. Mycol.">
        <title>101 Dothideomycetes genomes: a test case for predicting lifestyles and emergence of pathogens.</title>
        <authorList>
            <person name="Haridas S."/>
            <person name="Albert R."/>
            <person name="Binder M."/>
            <person name="Bloem J."/>
            <person name="Labutti K."/>
            <person name="Salamov A."/>
            <person name="Andreopoulos B."/>
            <person name="Baker S."/>
            <person name="Barry K."/>
            <person name="Bills G."/>
            <person name="Bluhm B."/>
            <person name="Cannon C."/>
            <person name="Castanera R."/>
            <person name="Culley D."/>
            <person name="Daum C."/>
            <person name="Ezra D."/>
            <person name="Gonzalez J."/>
            <person name="Henrissat B."/>
            <person name="Kuo A."/>
            <person name="Liang C."/>
            <person name="Lipzen A."/>
            <person name="Lutzoni F."/>
            <person name="Magnuson J."/>
            <person name="Mondo S."/>
            <person name="Nolan M."/>
            <person name="Ohm R."/>
            <person name="Pangilinan J."/>
            <person name="Park H.-J."/>
            <person name="Ramirez L."/>
            <person name="Alfaro M."/>
            <person name="Sun H."/>
            <person name="Tritt A."/>
            <person name="Yoshinaga Y."/>
            <person name="Zwiers L.-H."/>
            <person name="Turgeon B."/>
            <person name="Goodwin S."/>
            <person name="Spatafora J."/>
            <person name="Crous P."/>
            <person name="Grigoriev I."/>
        </authorList>
    </citation>
    <scope>NUCLEOTIDE SEQUENCE</scope>
    <source>
        <strain evidence="1">CBS 115976</strain>
    </source>
</reference>
<keyword evidence="2" id="KW-1185">Reference proteome</keyword>
<name>A0A6A6UCU7_9PEZI</name>
<evidence type="ECO:0000313" key="1">
    <source>
        <dbReference type="EMBL" id="KAF2669267.1"/>
    </source>
</evidence>
<protein>
    <submittedName>
        <fullName evidence="1">Uncharacterized protein</fullName>
    </submittedName>
</protein>
<sequence>MEPGFEANTIPLHQDKRSKPWILHWSTPVISSSRLLEWPNHLPLPVVWPQAIPMRTMELDIMGHDLVAPYYDRQSLLIVLGLPDSIVNCDHTQDIRCLPAHLIFHLCYANGWRGAVIAPFINLKGQKQVHNRARLVLRAMRDEILPGWDFAAFRSTQIQVKAGLVLMAIRPLGSHVAPNAGGSKKNSVFTPWPHLVFPDYITWLRFDMATSHYLD</sequence>
<proteinExistence type="predicted"/>
<accession>A0A6A6UCU7</accession>
<gene>
    <name evidence="1" type="ORF">BT63DRAFT_425006</name>
</gene>
<dbReference type="Proteomes" id="UP000799302">
    <property type="component" value="Unassembled WGS sequence"/>
</dbReference>
<organism evidence="1 2">
    <name type="scientific">Microthyrium microscopicum</name>
    <dbReference type="NCBI Taxonomy" id="703497"/>
    <lineage>
        <taxon>Eukaryota</taxon>
        <taxon>Fungi</taxon>
        <taxon>Dikarya</taxon>
        <taxon>Ascomycota</taxon>
        <taxon>Pezizomycotina</taxon>
        <taxon>Dothideomycetes</taxon>
        <taxon>Dothideomycetes incertae sedis</taxon>
        <taxon>Microthyriales</taxon>
        <taxon>Microthyriaceae</taxon>
        <taxon>Microthyrium</taxon>
    </lineage>
</organism>
<evidence type="ECO:0000313" key="2">
    <source>
        <dbReference type="Proteomes" id="UP000799302"/>
    </source>
</evidence>
<dbReference type="AlphaFoldDB" id="A0A6A6UCU7"/>